<feature type="compositionally biased region" description="Polar residues" evidence="1">
    <location>
        <begin position="17"/>
        <end position="37"/>
    </location>
</feature>
<reference evidence="2" key="1">
    <citation type="submission" date="2020-10" db="EMBL/GenBank/DDBJ databases">
        <title>High-Quality Genome Resource of Clonostachys rosea strain S41 by Oxford Nanopore Long-Read Sequencing.</title>
        <authorList>
            <person name="Wang H."/>
        </authorList>
    </citation>
    <scope>NUCLEOTIDE SEQUENCE</scope>
    <source>
        <strain evidence="2">S41</strain>
    </source>
</reference>
<organism evidence="2 3">
    <name type="scientific">Bionectria ochroleuca</name>
    <name type="common">Gliocladium roseum</name>
    <dbReference type="NCBI Taxonomy" id="29856"/>
    <lineage>
        <taxon>Eukaryota</taxon>
        <taxon>Fungi</taxon>
        <taxon>Dikarya</taxon>
        <taxon>Ascomycota</taxon>
        <taxon>Pezizomycotina</taxon>
        <taxon>Sordariomycetes</taxon>
        <taxon>Hypocreomycetidae</taxon>
        <taxon>Hypocreales</taxon>
        <taxon>Bionectriaceae</taxon>
        <taxon>Clonostachys</taxon>
    </lineage>
</organism>
<dbReference type="AlphaFoldDB" id="A0A8H7NHG7"/>
<feature type="region of interest" description="Disordered" evidence="1">
    <location>
        <begin position="1"/>
        <end position="105"/>
    </location>
</feature>
<dbReference type="PANTHER" id="PTHR38166">
    <property type="entry name" value="C2H2-TYPE DOMAIN-CONTAINING PROTEIN-RELATED"/>
    <property type="match status" value="1"/>
</dbReference>
<protein>
    <recommendedName>
        <fullName evidence="4">C2H2-type domain-containing protein</fullName>
    </recommendedName>
</protein>
<feature type="compositionally biased region" description="Basic and acidic residues" evidence="1">
    <location>
        <begin position="1"/>
        <end position="15"/>
    </location>
</feature>
<dbReference type="Proteomes" id="UP000616885">
    <property type="component" value="Unassembled WGS sequence"/>
</dbReference>
<feature type="compositionally biased region" description="Acidic residues" evidence="1">
    <location>
        <begin position="85"/>
        <end position="98"/>
    </location>
</feature>
<accession>A0A8H7NHG7</accession>
<proteinExistence type="predicted"/>
<sequence length="387" mass="43817">MERLGIDQESHHESNTESEQSNDGRQQSDGSQESNVIRSDALGAEQLSPGIRRDRSGRPMSLPDSRQDEAGPSSRSYKRSRSDSESSDSDSESSDSDSDASNKSEYNDYNAYEDEVVDLNSDHPLLAIRSALVNFIYGKGKYWMSSATYTTPPQDRLPPKKRCRIIDNRLLSAVVKHEEGPDDSLIAGLFDGFYHLACPYYIAKPQKYYKSCLLGHSLQSIEDVIGHLIQDHKEPPYCPICRGEFDSPWVRDEHVRARTCTVQNEGEVDGVNEQQRRKLRKRDRVRLVEAIRWTRVWNTVFPRITPPESPYLYTGVDVAVAMMRDYWATRGPKLAEEYLGDATQLDSHDMQTLNAFYKLVLDDLLAKVWDDVDFRCSSGEAGSSGNG</sequence>
<evidence type="ECO:0008006" key="4">
    <source>
        <dbReference type="Google" id="ProtNLM"/>
    </source>
</evidence>
<dbReference type="EMBL" id="JADCTT010000003">
    <property type="protein sequence ID" value="KAF9755993.1"/>
    <property type="molecule type" value="Genomic_DNA"/>
</dbReference>
<name>A0A8H7NHG7_BIOOC</name>
<evidence type="ECO:0000313" key="3">
    <source>
        <dbReference type="Proteomes" id="UP000616885"/>
    </source>
</evidence>
<evidence type="ECO:0000313" key="2">
    <source>
        <dbReference type="EMBL" id="KAF9755993.1"/>
    </source>
</evidence>
<evidence type="ECO:0000256" key="1">
    <source>
        <dbReference type="SAM" id="MobiDB-lite"/>
    </source>
</evidence>
<dbReference type="PANTHER" id="PTHR38166:SF1">
    <property type="entry name" value="C2H2-TYPE DOMAIN-CONTAINING PROTEIN"/>
    <property type="match status" value="1"/>
</dbReference>
<gene>
    <name evidence="2" type="ORF">IM811_011434</name>
</gene>
<comment type="caution">
    <text evidence="2">The sequence shown here is derived from an EMBL/GenBank/DDBJ whole genome shotgun (WGS) entry which is preliminary data.</text>
</comment>